<evidence type="ECO:0000256" key="1">
    <source>
        <dbReference type="ARBA" id="ARBA00008618"/>
    </source>
</evidence>
<proteinExistence type="inferred from homology"/>
<evidence type="ECO:0000313" key="2">
    <source>
        <dbReference type="EMBL" id="PWE15603.1"/>
    </source>
</evidence>
<name>A0A2U2BNK8_ALCFA</name>
<reference evidence="2 3" key="2">
    <citation type="submission" date="2018-05" db="EMBL/GenBank/DDBJ databases">
        <authorList>
            <person name="Lanie J.A."/>
            <person name="Ng W.-L."/>
            <person name="Kazmierczak K.M."/>
            <person name="Andrzejewski T.M."/>
            <person name="Davidsen T.M."/>
            <person name="Wayne K.J."/>
            <person name="Tettelin H."/>
            <person name="Glass J.I."/>
            <person name="Rusch D."/>
            <person name="Podicherti R."/>
            <person name="Tsui H.-C.T."/>
            <person name="Winkler M.E."/>
        </authorList>
    </citation>
    <scope>NUCLEOTIDE SEQUENCE [LARGE SCALE GENOMIC DNA]</scope>
    <source>
        <strain evidence="2 3">YBY</strain>
    </source>
</reference>
<gene>
    <name evidence="2" type="ORF">DF183_02400</name>
</gene>
<organism evidence="2 3">
    <name type="scientific">Alcaligenes faecalis</name>
    <dbReference type="NCBI Taxonomy" id="511"/>
    <lineage>
        <taxon>Bacteria</taxon>
        <taxon>Pseudomonadati</taxon>
        <taxon>Pseudomonadota</taxon>
        <taxon>Betaproteobacteria</taxon>
        <taxon>Burkholderiales</taxon>
        <taxon>Alcaligenaceae</taxon>
        <taxon>Alcaligenes</taxon>
    </lineage>
</organism>
<dbReference type="EMBL" id="QEXO01000001">
    <property type="protein sequence ID" value="PWE15603.1"/>
    <property type="molecule type" value="Genomic_DNA"/>
</dbReference>
<dbReference type="Proteomes" id="UP000245216">
    <property type="component" value="Unassembled WGS sequence"/>
</dbReference>
<dbReference type="InterPro" id="IPR042297">
    <property type="entry name" value="Antirestriction_sf"/>
</dbReference>
<dbReference type="AlphaFoldDB" id="A0A2U2BNK8"/>
<sequence length="137" mass="15449">MAQTASMIATEVTGIAKDHFTVQLFGEQHFWYAESYVYTWMRKLCDKYNGGMWRFFKTSNGAMFMAPDSSEIMHLTWAINWSDERISAGAAGIVATLFALNTLINAGGNEGLIERYYALSEFAADHHESSAIFRLID</sequence>
<dbReference type="Pfam" id="PF03230">
    <property type="entry name" value="Antirestrict"/>
    <property type="match status" value="1"/>
</dbReference>
<comment type="similarity">
    <text evidence="1">Belongs to the antirestriction protein family.</text>
</comment>
<accession>A0A2U2BNK8</accession>
<comment type="caution">
    <text evidence="2">The sequence shown here is derived from an EMBL/GenBank/DDBJ whole genome shotgun (WGS) entry which is preliminary data.</text>
</comment>
<dbReference type="RefSeq" id="WP_109088305.1">
    <property type="nucleotide sequence ID" value="NZ_QEXO01000001.1"/>
</dbReference>
<dbReference type="InterPro" id="IPR004914">
    <property type="entry name" value="Antirestrict"/>
</dbReference>
<evidence type="ECO:0000313" key="3">
    <source>
        <dbReference type="Proteomes" id="UP000245216"/>
    </source>
</evidence>
<protein>
    <submittedName>
        <fullName evidence="2">Antirestriction protein</fullName>
    </submittedName>
</protein>
<reference evidence="2 3" key="1">
    <citation type="submission" date="2018-05" db="EMBL/GenBank/DDBJ databases">
        <title>Genome Sequence of an Efficient Indole-Degrading Bacterium, Alcaligenes sp.YBY.</title>
        <authorList>
            <person name="Yang B."/>
        </authorList>
    </citation>
    <scope>NUCLEOTIDE SEQUENCE [LARGE SCALE GENOMIC DNA]</scope>
    <source>
        <strain evidence="2 3">YBY</strain>
    </source>
</reference>
<dbReference type="Gene3D" id="3.30.70.3580">
    <property type="entry name" value="Antirestriction protein"/>
    <property type="match status" value="1"/>
</dbReference>